<accession>A0A0V0TK02</accession>
<dbReference type="Proteomes" id="UP000055048">
    <property type="component" value="Unassembled WGS sequence"/>
</dbReference>
<dbReference type="InterPro" id="IPR021109">
    <property type="entry name" value="Peptidase_aspartic_dom_sf"/>
</dbReference>
<dbReference type="Gene3D" id="4.10.60.10">
    <property type="entry name" value="Zinc finger, CCHC-type"/>
    <property type="match status" value="1"/>
</dbReference>
<sequence>MCVKLCYDGPSWNDARLYHGDITEFLELEYRKSTVGGSRGRVRDLDLEVRSERLGLSFPERAALIFDSVPVKCENLSQAIAAMCSGNGVDKSLDLRLIPEFDGSPQQSVVEWLEKVELVCKLRDISDVASVIPLRLTGGAFAVYLQLNAQERSSIDKVKEALLAAFAADPFVAYDQFVSRKLGPDESPDVFLAELRRLATLFGGVSEKALACAFVAGLPENVRQQLRVRSRVGYLGLSQILTRARAIITDERPVDAPNTCLSPRGAGVQSPTAPPGQRCFECGGPNHFARDCLARRQGGDPGKRARDRGISASLLSPRPLTEALPAVRMNVGGIRRRVLVDTGCTVCVAHASCCRSWRKEDVAITTMCGRAMGCEGTGVVQLRPHGKGPIEVEVIVVRSKPLGYDLILGMNGIAALGGVMVSGGRCVRFGLDGLGVCAATEAGISIREKDFTATYCPSTRSWTAAWKWSDAGEPGVPQNTVEEYPPANVARGGYEEELRRLLPLMAVIQRNKKNVRSMMDFRELNAHIESHTADADLCSQKLHKRYCLTRMGIDLNVAPLVMKAVLNCVLSWDPDVRKGTSAYIDDILVNESVVAVDREKRHLPHYGLTCKTHERTADGARLLGLKTCNFFCETIFF</sequence>
<dbReference type="STRING" id="144512.A0A0V0TK02"/>
<dbReference type="PANTHER" id="PTHR46888">
    <property type="entry name" value="ZINC KNUCKLE DOMAINCONTAINING PROTEIN-RELATED"/>
    <property type="match status" value="1"/>
</dbReference>
<dbReference type="AlphaFoldDB" id="A0A0V0TK02"/>
<evidence type="ECO:0000256" key="1">
    <source>
        <dbReference type="PROSITE-ProRule" id="PRU00047"/>
    </source>
</evidence>
<dbReference type="GO" id="GO:0008270">
    <property type="term" value="F:zinc ion binding"/>
    <property type="evidence" value="ECO:0007669"/>
    <property type="project" value="UniProtKB-KW"/>
</dbReference>
<dbReference type="CDD" id="cd00303">
    <property type="entry name" value="retropepsin_like"/>
    <property type="match status" value="1"/>
</dbReference>
<comment type="caution">
    <text evidence="3">The sequence shown here is derived from an EMBL/GenBank/DDBJ whole genome shotgun (WGS) entry which is preliminary data.</text>
</comment>
<organism evidence="3 4">
    <name type="scientific">Trichinella murrelli</name>
    <dbReference type="NCBI Taxonomy" id="144512"/>
    <lineage>
        <taxon>Eukaryota</taxon>
        <taxon>Metazoa</taxon>
        <taxon>Ecdysozoa</taxon>
        <taxon>Nematoda</taxon>
        <taxon>Enoplea</taxon>
        <taxon>Dorylaimia</taxon>
        <taxon>Trichinellida</taxon>
        <taxon>Trichinellidae</taxon>
        <taxon>Trichinella</taxon>
    </lineage>
</organism>
<reference evidence="3 4" key="1">
    <citation type="submission" date="2015-01" db="EMBL/GenBank/DDBJ databases">
        <title>Evolution of Trichinella species and genotypes.</title>
        <authorList>
            <person name="Korhonen P.K."/>
            <person name="Edoardo P."/>
            <person name="Giuseppe L.R."/>
            <person name="Gasser R.B."/>
        </authorList>
    </citation>
    <scope>NUCLEOTIDE SEQUENCE [LARGE SCALE GENOMIC DNA]</scope>
    <source>
        <strain evidence="3">ISS417</strain>
    </source>
</reference>
<dbReference type="PANTHER" id="PTHR46888:SF1">
    <property type="entry name" value="RIBONUCLEASE H"/>
    <property type="match status" value="1"/>
</dbReference>
<dbReference type="SMART" id="SM00343">
    <property type="entry name" value="ZnF_C2HC"/>
    <property type="match status" value="1"/>
</dbReference>
<dbReference type="EMBL" id="JYDJ01000235">
    <property type="protein sequence ID" value="KRX39372.1"/>
    <property type="molecule type" value="Genomic_DNA"/>
</dbReference>
<keyword evidence="1" id="KW-0863">Zinc-finger</keyword>
<feature type="domain" description="CCHC-type" evidence="2">
    <location>
        <begin position="278"/>
        <end position="292"/>
    </location>
</feature>
<keyword evidence="1" id="KW-0479">Metal-binding</keyword>
<dbReference type="SUPFAM" id="SSF50630">
    <property type="entry name" value="Acid proteases"/>
    <property type="match status" value="1"/>
</dbReference>
<protein>
    <recommendedName>
        <fullName evidence="2">CCHC-type domain-containing protein</fullName>
    </recommendedName>
</protein>
<proteinExistence type="predicted"/>
<gene>
    <name evidence="3" type="ORF">T05_981</name>
</gene>
<keyword evidence="1" id="KW-0862">Zinc</keyword>
<dbReference type="GO" id="GO:0003676">
    <property type="term" value="F:nucleic acid binding"/>
    <property type="evidence" value="ECO:0007669"/>
    <property type="project" value="InterPro"/>
</dbReference>
<keyword evidence="4" id="KW-1185">Reference proteome</keyword>
<dbReference type="InterPro" id="IPR001878">
    <property type="entry name" value="Znf_CCHC"/>
</dbReference>
<dbReference type="PROSITE" id="PS50158">
    <property type="entry name" value="ZF_CCHC"/>
    <property type="match status" value="1"/>
</dbReference>
<dbReference type="OrthoDB" id="5918705at2759"/>
<evidence type="ECO:0000313" key="4">
    <source>
        <dbReference type="Proteomes" id="UP000055048"/>
    </source>
</evidence>
<evidence type="ECO:0000313" key="3">
    <source>
        <dbReference type="EMBL" id="KRX39372.1"/>
    </source>
</evidence>
<evidence type="ECO:0000259" key="2">
    <source>
        <dbReference type="PROSITE" id="PS50158"/>
    </source>
</evidence>
<dbReference type="Pfam" id="PF00098">
    <property type="entry name" value="zf-CCHC"/>
    <property type="match status" value="1"/>
</dbReference>
<name>A0A0V0TK02_9BILA</name>